<accession>A0AA39KSP9</accession>
<gene>
    <name evidence="9" type="ORF">PV328_005663</name>
</gene>
<keyword evidence="5" id="KW-0347">Helicase</keyword>
<dbReference type="EMBL" id="JAQQBS010000002">
    <property type="protein sequence ID" value="KAK0172329.1"/>
    <property type="molecule type" value="Genomic_DNA"/>
</dbReference>
<keyword evidence="10" id="KW-1185">Reference proteome</keyword>
<dbReference type="Gene3D" id="2.60.40.790">
    <property type="match status" value="1"/>
</dbReference>
<organism evidence="9 10">
    <name type="scientific">Microctonus aethiopoides</name>
    <dbReference type="NCBI Taxonomy" id="144406"/>
    <lineage>
        <taxon>Eukaryota</taxon>
        <taxon>Metazoa</taxon>
        <taxon>Ecdysozoa</taxon>
        <taxon>Arthropoda</taxon>
        <taxon>Hexapoda</taxon>
        <taxon>Insecta</taxon>
        <taxon>Pterygota</taxon>
        <taxon>Neoptera</taxon>
        <taxon>Endopterygota</taxon>
        <taxon>Hymenoptera</taxon>
        <taxon>Apocrita</taxon>
        <taxon>Ichneumonoidea</taxon>
        <taxon>Braconidae</taxon>
        <taxon>Euphorinae</taxon>
        <taxon>Microctonus</taxon>
    </lineage>
</organism>
<dbReference type="GO" id="GO:0042078">
    <property type="term" value="P:germ-line stem cell division"/>
    <property type="evidence" value="ECO:0007669"/>
    <property type="project" value="TreeGrafter"/>
</dbReference>
<reference evidence="9" key="2">
    <citation type="submission" date="2023-03" db="EMBL/GenBank/DDBJ databases">
        <authorList>
            <person name="Inwood S.N."/>
            <person name="Skelly J.G."/>
            <person name="Guhlin J."/>
            <person name="Harrop T.W.R."/>
            <person name="Goldson S.G."/>
            <person name="Dearden P.K."/>
        </authorList>
    </citation>
    <scope>NUCLEOTIDE SEQUENCE</scope>
    <source>
        <strain evidence="9">Irish</strain>
        <tissue evidence="9">Whole body</tissue>
    </source>
</reference>
<evidence type="ECO:0000259" key="8">
    <source>
        <dbReference type="PROSITE" id="PS51203"/>
    </source>
</evidence>
<dbReference type="InterPro" id="IPR008978">
    <property type="entry name" value="HSP20-like_chaperone"/>
</dbReference>
<dbReference type="PANTHER" id="PTHR22655">
    <property type="entry name" value="ATP-DEPENDENT RNA HELICASE TDRD12-RELATED"/>
    <property type="match status" value="1"/>
</dbReference>
<evidence type="ECO:0000256" key="5">
    <source>
        <dbReference type="ARBA" id="ARBA00022806"/>
    </source>
</evidence>
<evidence type="ECO:0000256" key="7">
    <source>
        <dbReference type="ARBA" id="ARBA00047984"/>
    </source>
</evidence>
<evidence type="ECO:0000313" key="10">
    <source>
        <dbReference type="Proteomes" id="UP001168990"/>
    </source>
</evidence>
<feature type="domain" description="CS" evidence="8">
    <location>
        <begin position="10"/>
        <end position="97"/>
    </location>
</feature>
<dbReference type="PROSITE" id="PS51203">
    <property type="entry name" value="CS"/>
    <property type="match status" value="1"/>
</dbReference>
<dbReference type="Proteomes" id="UP001168990">
    <property type="component" value="Unassembled WGS sequence"/>
</dbReference>
<keyword evidence="3" id="KW-0547">Nucleotide-binding</keyword>
<keyword evidence="2" id="KW-0677">Repeat</keyword>
<dbReference type="AlphaFoldDB" id="A0AA39KSP9"/>
<protein>
    <recommendedName>
        <fullName evidence="1">RNA helicase</fullName>
        <ecNumber evidence="1">3.6.4.13</ecNumber>
    </recommendedName>
</protein>
<keyword evidence="4" id="KW-0378">Hydrolase</keyword>
<comment type="caution">
    <text evidence="9">The sequence shown here is derived from an EMBL/GenBank/DDBJ whole genome shotgun (WGS) entry which is preliminary data.</text>
</comment>
<dbReference type="GO" id="GO:0005524">
    <property type="term" value="F:ATP binding"/>
    <property type="evidence" value="ECO:0007669"/>
    <property type="project" value="UniProtKB-KW"/>
</dbReference>
<evidence type="ECO:0000256" key="4">
    <source>
        <dbReference type="ARBA" id="ARBA00022801"/>
    </source>
</evidence>
<comment type="catalytic activity">
    <reaction evidence="7">
        <text>ATP + H2O = ADP + phosphate + H(+)</text>
        <dbReference type="Rhea" id="RHEA:13065"/>
        <dbReference type="ChEBI" id="CHEBI:15377"/>
        <dbReference type="ChEBI" id="CHEBI:15378"/>
        <dbReference type="ChEBI" id="CHEBI:30616"/>
        <dbReference type="ChEBI" id="CHEBI:43474"/>
        <dbReference type="ChEBI" id="CHEBI:456216"/>
        <dbReference type="EC" id="3.6.4.13"/>
    </reaction>
</comment>
<dbReference type="PANTHER" id="PTHR22655:SF2">
    <property type="entry name" value="ATP-DEPENDENT RNA HELICASE TDRD12-RELATED"/>
    <property type="match status" value="1"/>
</dbReference>
<dbReference type="InterPro" id="IPR007052">
    <property type="entry name" value="CS_dom"/>
</dbReference>
<evidence type="ECO:0000313" key="9">
    <source>
        <dbReference type="EMBL" id="KAK0172329.1"/>
    </source>
</evidence>
<dbReference type="EC" id="3.6.4.13" evidence="1"/>
<evidence type="ECO:0000256" key="6">
    <source>
        <dbReference type="ARBA" id="ARBA00022840"/>
    </source>
</evidence>
<dbReference type="GO" id="GO:0003724">
    <property type="term" value="F:RNA helicase activity"/>
    <property type="evidence" value="ECO:0007669"/>
    <property type="project" value="UniProtKB-EC"/>
</dbReference>
<keyword evidence="6" id="KW-0067">ATP-binding</keyword>
<proteinExistence type="predicted"/>
<evidence type="ECO:0000256" key="1">
    <source>
        <dbReference type="ARBA" id="ARBA00012552"/>
    </source>
</evidence>
<evidence type="ECO:0000256" key="2">
    <source>
        <dbReference type="ARBA" id="ARBA00022737"/>
    </source>
</evidence>
<reference evidence="9" key="1">
    <citation type="journal article" date="2023" name="bioRxiv">
        <title>Scaffold-level genome assemblies of two parasitoid biocontrol wasps reveal the parthenogenesis mechanism and an associated novel virus.</title>
        <authorList>
            <person name="Inwood S."/>
            <person name="Skelly J."/>
            <person name="Guhlin J."/>
            <person name="Harrop T."/>
            <person name="Goldson S."/>
            <person name="Dearden P."/>
        </authorList>
    </citation>
    <scope>NUCLEOTIDE SEQUENCE</scope>
    <source>
        <strain evidence="9">Irish</strain>
        <tissue evidence="9">Whole body</tissue>
    </source>
</reference>
<sequence length="166" mass="19828">MNPLPLKSYVRTPKILWYQADDRIVLRIMLAGVQRYFLNLDLDHMQFSTKHDDKLYYLCLYFFGAVIPEETVHQNLGREIKIQIPKAHKFLKWLRLHDEKSKNPQISIDPDKIEDTTWVTRRIHERPWTDFEEYKRENKITNIMPAGSSTDSDSSDDERFVKLCDL</sequence>
<name>A0AA39KSP9_9HYME</name>
<dbReference type="SUPFAM" id="SSF49764">
    <property type="entry name" value="HSP20-like chaperones"/>
    <property type="match status" value="1"/>
</dbReference>
<evidence type="ECO:0000256" key="3">
    <source>
        <dbReference type="ARBA" id="ARBA00022741"/>
    </source>
</evidence>
<dbReference type="GO" id="GO:0016787">
    <property type="term" value="F:hydrolase activity"/>
    <property type="evidence" value="ECO:0007669"/>
    <property type="project" value="UniProtKB-KW"/>
</dbReference>